<feature type="domain" description="C2H2-type" evidence="13">
    <location>
        <begin position="383"/>
        <end position="413"/>
    </location>
</feature>
<evidence type="ECO:0000313" key="15">
    <source>
        <dbReference type="Proteomes" id="UP001557470"/>
    </source>
</evidence>
<evidence type="ECO:0000313" key="14">
    <source>
        <dbReference type="EMBL" id="KAL0994978.1"/>
    </source>
</evidence>
<gene>
    <name evidence="14" type="ORF">UPYG_G00130200</name>
</gene>
<evidence type="ECO:0000256" key="1">
    <source>
        <dbReference type="ARBA" id="ARBA00004123"/>
    </source>
</evidence>
<evidence type="ECO:0000256" key="6">
    <source>
        <dbReference type="ARBA" id="ARBA00022833"/>
    </source>
</evidence>
<dbReference type="InterPro" id="IPR029400">
    <property type="entry name" value="TINF2_N"/>
</dbReference>
<dbReference type="GO" id="GO:0005634">
    <property type="term" value="C:nucleus"/>
    <property type="evidence" value="ECO:0007669"/>
    <property type="project" value="UniProtKB-SubCell"/>
</dbReference>
<feature type="domain" description="C2H2-type" evidence="13">
    <location>
        <begin position="441"/>
        <end position="468"/>
    </location>
</feature>
<evidence type="ECO:0000256" key="4">
    <source>
        <dbReference type="ARBA" id="ARBA00022737"/>
    </source>
</evidence>
<sequence>MHRNISAEKGPLLPLPSLRLMIPPLRLVSAAIWQTVQYRHVVDYGVLEEFVTMVTTLVPELLNPKQTAQLILGLQTRLVLELCRSKPMTGLQTIQKHLERIQTLTPPRDTQNSEGEFVGSNFLVLMESLLEDPKEMDQFFQKIFPVEFGPEYDAKIEILMWQFLSRLDELLPVSNFQQVASLLGDITSVLDQCVESVSDPQHLKTLIEYHRDRGQLHSYDTQSTAKQPNKKQTEEMADRAENEDMDVHSSNEEENKKFMFKRALKTHQLTHNPLFCTLCRMKFADTEKLDRHQLVAHKPLKCTMCEEVFNWIKHLNKHYLNVHQFIGPFLCTYCQKSFATLSARVSHERTHTGDLPFQCSHCPKKYNKSADLVEHCKTHTGEKSCLCWECGQGFTNQIKLKNHMMNVHRKPQHFCSQCDKSYGEKRTLVSHVKTCHVGVRYPCTGCAKTFTSMSSLTIHERIHSQQKPFKCTESECGKDFRSKKELTVHMRYHTGERPFSCQTCGKGFTQSCYLTQHMRTHTGERPFPCPICGRSFNDSRKLKRHTMTHTKEKPYKCLRCDKAFVRQDLLSAHDRKEH</sequence>
<feature type="domain" description="C2H2-type" evidence="13">
    <location>
        <begin position="300"/>
        <end position="328"/>
    </location>
</feature>
<feature type="region of interest" description="Disordered" evidence="12">
    <location>
        <begin position="218"/>
        <end position="252"/>
    </location>
</feature>
<dbReference type="CDD" id="cd11657">
    <property type="entry name" value="TIN2_N"/>
    <property type="match status" value="1"/>
</dbReference>
<dbReference type="Pfam" id="PF00096">
    <property type="entry name" value="zf-C2H2"/>
    <property type="match status" value="7"/>
</dbReference>
<feature type="domain" description="C2H2-type" evidence="13">
    <location>
        <begin position="555"/>
        <end position="578"/>
    </location>
</feature>
<keyword evidence="8" id="KW-0238">DNA-binding</keyword>
<keyword evidence="6" id="KW-0862">Zinc</keyword>
<evidence type="ECO:0000256" key="7">
    <source>
        <dbReference type="ARBA" id="ARBA00023015"/>
    </source>
</evidence>
<comment type="caution">
    <text evidence="14">The sequence shown here is derived from an EMBL/GenBank/DDBJ whole genome shotgun (WGS) entry which is preliminary data.</text>
</comment>
<keyword evidence="9" id="KW-0804">Transcription</keyword>
<comment type="subcellular location">
    <subcellularLocation>
        <location evidence="1">Nucleus</location>
    </subcellularLocation>
</comment>
<name>A0ABD0X6W2_UMBPY</name>
<accession>A0ABD0X6W2</accession>
<dbReference type="SMART" id="SM00355">
    <property type="entry name" value="ZnF_C2H2"/>
    <property type="match status" value="11"/>
</dbReference>
<feature type="domain" description="C2H2-type" evidence="13">
    <location>
        <begin position="469"/>
        <end position="498"/>
    </location>
</feature>
<comment type="similarity">
    <text evidence="2">Belongs to the krueppel C2H2-type zinc-finger protein family.</text>
</comment>
<dbReference type="PANTHER" id="PTHR24408">
    <property type="entry name" value="ZINC FINGER PROTEIN"/>
    <property type="match status" value="1"/>
</dbReference>
<evidence type="ECO:0000256" key="8">
    <source>
        <dbReference type="ARBA" id="ARBA00023125"/>
    </source>
</evidence>
<evidence type="ECO:0000259" key="13">
    <source>
        <dbReference type="PROSITE" id="PS50157"/>
    </source>
</evidence>
<dbReference type="InterPro" id="IPR013087">
    <property type="entry name" value="Znf_C2H2_type"/>
</dbReference>
<dbReference type="Proteomes" id="UP001557470">
    <property type="component" value="Unassembled WGS sequence"/>
</dbReference>
<organism evidence="14 15">
    <name type="scientific">Umbra pygmaea</name>
    <name type="common">Eastern mudminnow</name>
    <dbReference type="NCBI Taxonomy" id="75934"/>
    <lineage>
        <taxon>Eukaryota</taxon>
        <taxon>Metazoa</taxon>
        <taxon>Chordata</taxon>
        <taxon>Craniata</taxon>
        <taxon>Vertebrata</taxon>
        <taxon>Euteleostomi</taxon>
        <taxon>Actinopterygii</taxon>
        <taxon>Neopterygii</taxon>
        <taxon>Teleostei</taxon>
        <taxon>Protacanthopterygii</taxon>
        <taxon>Esociformes</taxon>
        <taxon>Umbridae</taxon>
        <taxon>Umbra</taxon>
    </lineage>
</organism>
<dbReference type="PANTHER" id="PTHR24408:SF58">
    <property type="entry name" value="TRANSCRIPTION FACTOR (TFIIIA), PUTATIVE (AFU_ORTHOLOGUE AFUA_1G05150)-RELATED"/>
    <property type="match status" value="1"/>
</dbReference>
<dbReference type="Gene3D" id="3.30.160.60">
    <property type="entry name" value="Classic Zinc Finger"/>
    <property type="match status" value="9"/>
</dbReference>
<keyword evidence="10" id="KW-0539">Nucleus</keyword>
<keyword evidence="3" id="KW-0479">Metal-binding</keyword>
<feature type="domain" description="C2H2-type" evidence="13">
    <location>
        <begin position="527"/>
        <end position="554"/>
    </location>
</feature>
<feature type="compositionally biased region" description="Basic and acidic residues" evidence="12">
    <location>
        <begin position="231"/>
        <end position="252"/>
    </location>
</feature>
<evidence type="ECO:0000256" key="2">
    <source>
        <dbReference type="ARBA" id="ARBA00006991"/>
    </source>
</evidence>
<feature type="domain" description="C2H2-type" evidence="13">
    <location>
        <begin position="499"/>
        <end position="526"/>
    </location>
</feature>
<reference evidence="14 15" key="1">
    <citation type="submission" date="2024-06" db="EMBL/GenBank/DDBJ databases">
        <authorList>
            <person name="Pan Q."/>
            <person name="Wen M."/>
            <person name="Jouanno E."/>
            <person name="Zahm M."/>
            <person name="Klopp C."/>
            <person name="Cabau C."/>
            <person name="Louis A."/>
            <person name="Berthelot C."/>
            <person name="Parey E."/>
            <person name="Roest Crollius H."/>
            <person name="Montfort J."/>
            <person name="Robinson-Rechavi M."/>
            <person name="Bouchez O."/>
            <person name="Lampietro C."/>
            <person name="Lopez Roques C."/>
            <person name="Donnadieu C."/>
            <person name="Postlethwait J."/>
            <person name="Bobe J."/>
            <person name="Verreycken H."/>
            <person name="Guiguen Y."/>
        </authorList>
    </citation>
    <scope>NUCLEOTIDE SEQUENCE [LARGE SCALE GENOMIC DNA]</scope>
    <source>
        <strain evidence="14">Up_M1</strain>
        <tissue evidence="14">Testis</tissue>
    </source>
</reference>
<keyword evidence="5 11" id="KW-0863">Zinc-finger</keyword>
<keyword evidence="15" id="KW-1185">Reference proteome</keyword>
<dbReference type="GO" id="GO:0003677">
    <property type="term" value="F:DNA binding"/>
    <property type="evidence" value="ECO:0007669"/>
    <property type="project" value="UniProtKB-KW"/>
</dbReference>
<dbReference type="FunFam" id="3.30.160.60:FF:000012">
    <property type="entry name" value="RB-associated KRAB zinc finger protein-like"/>
    <property type="match status" value="1"/>
</dbReference>
<evidence type="ECO:0000256" key="10">
    <source>
        <dbReference type="ARBA" id="ARBA00023242"/>
    </source>
</evidence>
<dbReference type="PROSITE" id="PS50157">
    <property type="entry name" value="ZINC_FINGER_C2H2_2"/>
    <property type="match status" value="10"/>
</dbReference>
<keyword evidence="4" id="KW-0677">Repeat</keyword>
<evidence type="ECO:0000256" key="3">
    <source>
        <dbReference type="ARBA" id="ARBA00022723"/>
    </source>
</evidence>
<dbReference type="FunFam" id="3.30.160.60:FF:000072">
    <property type="entry name" value="zinc finger protein 143 isoform X1"/>
    <property type="match status" value="1"/>
</dbReference>
<feature type="domain" description="C2H2-type" evidence="13">
    <location>
        <begin position="413"/>
        <end position="441"/>
    </location>
</feature>
<dbReference type="FunFam" id="3.30.160.60:FF:000446">
    <property type="entry name" value="Zinc finger protein"/>
    <property type="match status" value="2"/>
</dbReference>
<dbReference type="InterPro" id="IPR036236">
    <property type="entry name" value="Znf_C2H2_sf"/>
</dbReference>
<dbReference type="Pfam" id="PF14973">
    <property type="entry name" value="TINF2_N"/>
    <property type="match status" value="1"/>
</dbReference>
<evidence type="ECO:0000256" key="9">
    <source>
        <dbReference type="ARBA" id="ARBA00023163"/>
    </source>
</evidence>
<dbReference type="FunFam" id="3.30.160.60:FF:000562">
    <property type="entry name" value="Zinc finger protein 786"/>
    <property type="match status" value="1"/>
</dbReference>
<dbReference type="GO" id="GO:0008270">
    <property type="term" value="F:zinc ion binding"/>
    <property type="evidence" value="ECO:0007669"/>
    <property type="project" value="UniProtKB-KW"/>
</dbReference>
<dbReference type="AlphaFoldDB" id="A0ABD0X6W2"/>
<evidence type="ECO:0000256" key="12">
    <source>
        <dbReference type="SAM" id="MobiDB-lite"/>
    </source>
</evidence>
<feature type="compositionally biased region" description="Polar residues" evidence="12">
    <location>
        <begin position="218"/>
        <end position="227"/>
    </location>
</feature>
<dbReference type="PROSITE" id="PS00028">
    <property type="entry name" value="ZINC_FINGER_C2H2_1"/>
    <property type="match status" value="10"/>
</dbReference>
<proteinExistence type="inferred from homology"/>
<feature type="domain" description="C2H2-type" evidence="13">
    <location>
        <begin position="357"/>
        <end position="384"/>
    </location>
</feature>
<evidence type="ECO:0000256" key="5">
    <source>
        <dbReference type="ARBA" id="ARBA00022771"/>
    </source>
</evidence>
<feature type="domain" description="C2H2-type" evidence="13">
    <location>
        <begin position="329"/>
        <end position="356"/>
    </location>
</feature>
<keyword evidence="7" id="KW-0805">Transcription regulation</keyword>
<protein>
    <recommendedName>
        <fullName evidence="13">C2H2-type domain-containing protein</fullName>
    </recommendedName>
</protein>
<dbReference type="FunFam" id="3.30.160.60:FF:002343">
    <property type="entry name" value="Zinc finger protein 33A"/>
    <property type="match status" value="1"/>
</dbReference>
<dbReference type="EMBL" id="JAGEUA010000003">
    <property type="protein sequence ID" value="KAL0994978.1"/>
    <property type="molecule type" value="Genomic_DNA"/>
</dbReference>
<dbReference type="SUPFAM" id="SSF57667">
    <property type="entry name" value="beta-beta-alpha zinc fingers"/>
    <property type="match status" value="7"/>
</dbReference>
<evidence type="ECO:0000256" key="11">
    <source>
        <dbReference type="PROSITE-ProRule" id="PRU00042"/>
    </source>
</evidence>